<keyword evidence="5" id="KW-1185">Reference proteome</keyword>
<evidence type="ECO:0000313" key="4">
    <source>
        <dbReference type="EMBL" id="MBE9029992.1"/>
    </source>
</evidence>
<keyword evidence="2" id="KW-0157">Chromophore</keyword>
<gene>
    <name evidence="4" type="ORF">IQ266_09660</name>
</gene>
<dbReference type="Pfam" id="PF00502">
    <property type="entry name" value="Phycobilisome"/>
    <property type="match status" value="1"/>
</dbReference>
<evidence type="ECO:0000313" key="5">
    <source>
        <dbReference type="Proteomes" id="UP000625316"/>
    </source>
</evidence>
<dbReference type="AlphaFoldDB" id="A0A928VP59"/>
<comment type="caution">
    <text evidence="4">The sequence shown here is derived from an EMBL/GenBank/DDBJ whole genome shotgun (WGS) entry which is preliminary data.</text>
</comment>
<dbReference type="InterPro" id="IPR012128">
    <property type="entry name" value="Phycobilisome_asu/bsu"/>
</dbReference>
<dbReference type="GO" id="GO:0030089">
    <property type="term" value="C:phycobilisome"/>
    <property type="evidence" value="ECO:0007669"/>
    <property type="project" value="InterPro"/>
</dbReference>
<proteinExistence type="inferred from homology"/>
<dbReference type="RefSeq" id="WP_264324818.1">
    <property type="nucleotide sequence ID" value="NZ_JADEXQ010000026.1"/>
</dbReference>
<dbReference type="GO" id="GO:0015979">
    <property type="term" value="P:photosynthesis"/>
    <property type="evidence" value="ECO:0007669"/>
    <property type="project" value="InterPro"/>
</dbReference>
<evidence type="ECO:0000256" key="3">
    <source>
        <dbReference type="ARBA" id="ARBA00023307"/>
    </source>
</evidence>
<dbReference type="InterPro" id="IPR009050">
    <property type="entry name" value="Globin-like_sf"/>
</dbReference>
<evidence type="ECO:0000256" key="1">
    <source>
        <dbReference type="ARBA" id="ARBA00008182"/>
    </source>
</evidence>
<dbReference type="SUPFAM" id="SSF46458">
    <property type="entry name" value="Globin-like"/>
    <property type="match status" value="1"/>
</dbReference>
<comment type="similarity">
    <text evidence="1">Belongs to the phycobiliprotein family.</text>
</comment>
<dbReference type="Gene3D" id="1.10.490.20">
    <property type="entry name" value="Phycocyanins"/>
    <property type="match status" value="1"/>
</dbReference>
<evidence type="ECO:0000256" key="2">
    <source>
        <dbReference type="ARBA" id="ARBA00022991"/>
    </source>
</evidence>
<accession>A0A928VP59</accession>
<protein>
    <submittedName>
        <fullName evidence="4">Phycobilisome protein</fullName>
    </submittedName>
</protein>
<dbReference type="InterPro" id="IPR038719">
    <property type="entry name" value="Phycobilisome_asu/bsu_sf"/>
</dbReference>
<keyword evidence="3" id="KW-0089">Bile pigment</keyword>
<name>A0A928VP59_9CYAN</name>
<reference evidence="4" key="1">
    <citation type="submission" date="2020-10" db="EMBL/GenBank/DDBJ databases">
        <authorList>
            <person name="Castelo-Branco R."/>
            <person name="Eusebio N."/>
            <person name="Adriana R."/>
            <person name="Vieira A."/>
            <person name="Brugerolle De Fraissinette N."/>
            <person name="Rezende De Castro R."/>
            <person name="Schneider M.P."/>
            <person name="Vasconcelos V."/>
            <person name="Leao P.N."/>
        </authorList>
    </citation>
    <scope>NUCLEOTIDE SEQUENCE</scope>
    <source>
        <strain evidence="4">LEGE 11480</strain>
    </source>
</reference>
<dbReference type="Proteomes" id="UP000625316">
    <property type="component" value="Unassembled WGS sequence"/>
</dbReference>
<dbReference type="EMBL" id="JADEXQ010000026">
    <property type="protein sequence ID" value="MBE9029992.1"/>
    <property type="molecule type" value="Genomic_DNA"/>
</dbReference>
<sequence>MMNSEFQALINDAEDHYLQSQELRQLKQQLESLPARLAAYEVLRDRELEVFQAVADELQAEFANLPTSLINRALENGLAILRCGAMAMLQNNPEHVQKRLLDWLPEQVKAYDLVAVEDQMLQLLQAQLTKRIESVHVAQIQPYIEQVRLALVSETPASKRAQAPAMALG</sequence>
<organism evidence="4 5">
    <name type="scientific">Romeriopsis navalis LEGE 11480</name>
    <dbReference type="NCBI Taxonomy" id="2777977"/>
    <lineage>
        <taxon>Bacteria</taxon>
        <taxon>Bacillati</taxon>
        <taxon>Cyanobacteriota</taxon>
        <taxon>Cyanophyceae</taxon>
        <taxon>Leptolyngbyales</taxon>
        <taxon>Leptolyngbyaceae</taxon>
        <taxon>Romeriopsis</taxon>
        <taxon>Romeriopsis navalis</taxon>
    </lineage>
</organism>